<dbReference type="EMBL" id="LAZR01014629">
    <property type="protein sequence ID" value="KKM16644.1"/>
    <property type="molecule type" value="Genomic_DNA"/>
</dbReference>
<name>A0A0F9IAA6_9ZZZZ</name>
<evidence type="ECO:0000313" key="1">
    <source>
        <dbReference type="EMBL" id="KKM16644.1"/>
    </source>
</evidence>
<reference evidence="1" key="1">
    <citation type="journal article" date="2015" name="Nature">
        <title>Complex archaea that bridge the gap between prokaryotes and eukaryotes.</title>
        <authorList>
            <person name="Spang A."/>
            <person name="Saw J.H."/>
            <person name="Jorgensen S.L."/>
            <person name="Zaremba-Niedzwiedzka K."/>
            <person name="Martijn J."/>
            <person name="Lind A.E."/>
            <person name="van Eijk R."/>
            <person name="Schleper C."/>
            <person name="Guy L."/>
            <person name="Ettema T.J."/>
        </authorList>
    </citation>
    <scope>NUCLEOTIDE SEQUENCE</scope>
</reference>
<accession>A0A0F9IAA6</accession>
<protein>
    <submittedName>
        <fullName evidence="1">Uncharacterized protein</fullName>
    </submittedName>
</protein>
<organism evidence="1">
    <name type="scientific">marine sediment metagenome</name>
    <dbReference type="NCBI Taxonomy" id="412755"/>
    <lineage>
        <taxon>unclassified sequences</taxon>
        <taxon>metagenomes</taxon>
        <taxon>ecological metagenomes</taxon>
    </lineage>
</organism>
<proteinExistence type="predicted"/>
<sequence length="45" mass="4812">MKTNICRTCIHCDQSAGDVTSGECHVNPPKVFLVPMQGPLGQVKA</sequence>
<gene>
    <name evidence="1" type="ORF">LCGC14_1683730</name>
</gene>
<feature type="non-terminal residue" evidence="1">
    <location>
        <position position="45"/>
    </location>
</feature>
<comment type="caution">
    <text evidence="1">The sequence shown here is derived from an EMBL/GenBank/DDBJ whole genome shotgun (WGS) entry which is preliminary data.</text>
</comment>
<dbReference type="AlphaFoldDB" id="A0A0F9IAA6"/>